<keyword evidence="3" id="KW-0732">Signal</keyword>
<dbReference type="AlphaFoldDB" id="A0A4V1M6E4"/>
<accession>A0A4V1M6E4</accession>
<evidence type="ECO:0000256" key="1">
    <source>
        <dbReference type="ARBA" id="ARBA00010515"/>
    </source>
</evidence>
<comment type="caution">
    <text evidence="5">The sequence shown here is derived from an EMBL/GenBank/DDBJ whole genome shotgun (WGS) entry which is preliminary data.</text>
</comment>
<evidence type="ECO:0000256" key="3">
    <source>
        <dbReference type="SAM" id="SignalP"/>
    </source>
</evidence>
<dbReference type="PANTHER" id="PTHR48081">
    <property type="entry name" value="AB HYDROLASE SUPERFAMILY PROTEIN C4A8.06C"/>
    <property type="match status" value="1"/>
</dbReference>
<feature type="signal peptide" evidence="3">
    <location>
        <begin position="1"/>
        <end position="18"/>
    </location>
</feature>
<dbReference type="PANTHER" id="PTHR48081:SF30">
    <property type="entry name" value="ACETYL-HYDROLASE LIPR-RELATED"/>
    <property type="match status" value="1"/>
</dbReference>
<dbReference type="Gene3D" id="3.40.50.1820">
    <property type="entry name" value="alpha/beta hydrolase"/>
    <property type="match status" value="1"/>
</dbReference>
<evidence type="ECO:0000259" key="4">
    <source>
        <dbReference type="Pfam" id="PF07859"/>
    </source>
</evidence>
<dbReference type="InterPro" id="IPR029058">
    <property type="entry name" value="AB_hydrolase_fold"/>
</dbReference>
<dbReference type="InterPro" id="IPR050300">
    <property type="entry name" value="GDXG_lipolytic_enzyme"/>
</dbReference>
<dbReference type="RefSeq" id="WP_129046475.1">
    <property type="nucleotide sequence ID" value="NZ_SDHX01000001.1"/>
</dbReference>
<dbReference type="GO" id="GO:0004806">
    <property type="term" value="F:triacylglycerol lipase activity"/>
    <property type="evidence" value="ECO:0007669"/>
    <property type="project" value="TreeGrafter"/>
</dbReference>
<proteinExistence type="inferred from homology"/>
<evidence type="ECO:0000256" key="2">
    <source>
        <dbReference type="ARBA" id="ARBA00022801"/>
    </source>
</evidence>
<reference evidence="5 6" key="1">
    <citation type="submission" date="2019-01" db="EMBL/GenBank/DDBJ databases">
        <title>Lacunisphaera sp. strain TWA-58.</title>
        <authorList>
            <person name="Chen W.-M."/>
        </authorList>
    </citation>
    <scope>NUCLEOTIDE SEQUENCE [LARGE SCALE GENOMIC DNA]</scope>
    <source>
        <strain evidence="5 6">TWA-58</strain>
    </source>
</reference>
<keyword evidence="6" id="KW-1185">Reference proteome</keyword>
<name>A0A4V1M6E4_9BACT</name>
<organism evidence="5 6">
    <name type="scientific">Oleiharenicola lentus</name>
    <dbReference type="NCBI Taxonomy" id="2508720"/>
    <lineage>
        <taxon>Bacteria</taxon>
        <taxon>Pseudomonadati</taxon>
        <taxon>Verrucomicrobiota</taxon>
        <taxon>Opitutia</taxon>
        <taxon>Opitutales</taxon>
        <taxon>Opitutaceae</taxon>
        <taxon>Oleiharenicola</taxon>
    </lineage>
</organism>
<dbReference type="EMBL" id="SDHX01000001">
    <property type="protein sequence ID" value="RXK55109.1"/>
    <property type="molecule type" value="Genomic_DNA"/>
</dbReference>
<dbReference type="Proteomes" id="UP000290218">
    <property type="component" value="Unassembled WGS sequence"/>
</dbReference>
<dbReference type="SUPFAM" id="SSF53474">
    <property type="entry name" value="alpha/beta-Hydrolases"/>
    <property type="match status" value="1"/>
</dbReference>
<gene>
    <name evidence="5" type="ORF">ESB00_04205</name>
</gene>
<sequence length="293" mass="32666">MKLLIVTGVLFAATLARAEIQATPPPAMETRIYKRVAGRELQVDVFRPDGETARSGRPAIAFFHGGGWVFGRPAEFHGACRRYAAMGFVTFAFQYRLSINADGTYPHPDVTLVESVKDARSALRWLRANATTLGIDPHRIVVAGQSAGGQLAWSTVLFDPINEDTDDLNVSPRPDALLLYSSNYNTMEVWADLIMGQRRTQIWSVSPYHNLKSGLPPALAFHGREDATVPYYSVQLFATKTRELGNAFELVTVDGRQHYLGEGHEKYARYFDEAILERTDAFLREQGLMPGSR</sequence>
<comment type="similarity">
    <text evidence="1">Belongs to the 'GDXG' lipolytic enzyme family.</text>
</comment>
<feature type="chain" id="PRO_5020488981" evidence="3">
    <location>
        <begin position="19"/>
        <end position="293"/>
    </location>
</feature>
<dbReference type="OrthoDB" id="9815425at2"/>
<evidence type="ECO:0000313" key="6">
    <source>
        <dbReference type="Proteomes" id="UP000290218"/>
    </source>
</evidence>
<feature type="domain" description="Alpha/beta hydrolase fold-3" evidence="4">
    <location>
        <begin position="61"/>
        <end position="258"/>
    </location>
</feature>
<evidence type="ECO:0000313" key="5">
    <source>
        <dbReference type="EMBL" id="RXK55109.1"/>
    </source>
</evidence>
<dbReference type="Pfam" id="PF07859">
    <property type="entry name" value="Abhydrolase_3"/>
    <property type="match status" value="1"/>
</dbReference>
<dbReference type="InterPro" id="IPR013094">
    <property type="entry name" value="AB_hydrolase_3"/>
</dbReference>
<protein>
    <submittedName>
        <fullName evidence="5">Alpha/beta hydrolase</fullName>
    </submittedName>
</protein>
<keyword evidence="2 5" id="KW-0378">Hydrolase</keyword>